<reference evidence="2" key="1">
    <citation type="journal article" date="2023" name="Science">
        <title>Genome structures resolve the early diversification of teleost fishes.</title>
        <authorList>
            <person name="Parey E."/>
            <person name="Louis A."/>
            <person name="Montfort J."/>
            <person name="Bouchez O."/>
            <person name="Roques C."/>
            <person name="Iampietro C."/>
            <person name="Lluch J."/>
            <person name="Castinel A."/>
            <person name="Donnadieu C."/>
            <person name="Desvignes T."/>
            <person name="Floi Bucao C."/>
            <person name="Jouanno E."/>
            <person name="Wen M."/>
            <person name="Mejri S."/>
            <person name="Dirks R."/>
            <person name="Jansen H."/>
            <person name="Henkel C."/>
            <person name="Chen W.J."/>
            <person name="Zahm M."/>
            <person name="Cabau C."/>
            <person name="Klopp C."/>
            <person name="Thompson A.W."/>
            <person name="Robinson-Rechavi M."/>
            <person name="Braasch I."/>
            <person name="Lecointre G."/>
            <person name="Bobe J."/>
            <person name="Postlethwait J.H."/>
            <person name="Berthelot C."/>
            <person name="Roest Crollius H."/>
            <person name="Guiguen Y."/>
        </authorList>
    </citation>
    <scope>NUCLEOTIDE SEQUENCE</scope>
    <source>
        <strain evidence="2">WJC10195</strain>
    </source>
</reference>
<organism evidence="2 3">
    <name type="scientific">Synaphobranchus kaupii</name>
    <name type="common">Kaup's arrowtooth eel</name>
    <dbReference type="NCBI Taxonomy" id="118154"/>
    <lineage>
        <taxon>Eukaryota</taxon>
        <taxon>Metazoa</taxon>
        <taxon>Chordata</taxon>
        <taxon>Craniata</taxon>
        <taxon>Vertebrata</taxon>
        <taxon>Euteleostomi</taxon>
        <taxon>Actinopterygii</taxon>
        <taxon>Neopterygii</taxon>
        <taxon>Teleostei</taxon>
        <taxon>Anguilliformes</taxon>
        <taxon>Synaphobranchidae</taxon>
        <taxon>Synaphobranchus</taxon>
    </lineage>
</organism>
<evidence type="ECO:0000313" key="3">
    <source>
        <dbReference type="Proteomes" id="UP001152622"/>
    </source>
</evidence>
<sequence length="302" mass="32753">MAAAQLVSGHAANDLDASQIYLSVCGTRLSTQAKVIEPGMDRPRPFYRQTDTEHINTASRSFTQLLKAPSATAVSERKEPVGKSLEIARETEGSVCQSQGDIQSPHMTAPSVANPCSCIYMQRVPGAQHVRSRCALVHLIGEGEAIKTTTGVSSFPEFGTHSCSILIISSQHLDLAGEILNEGPGSAHKRDATPLLRPAPRRTPPKTDVEHHNKPLINHKALPPNTGLLRSLPKALCLFILQLACRAALFLQEQAEHHLLSFFSAALYLSAVTFDAVNIQAEASKGLRSFCKLHMSFALNFM</sequence>
<feature type="region of interest" description="Disordered" evidence="1">
    <location>
        <begin position="184"/>
        <end position="212"/>
    </location>
</feature>
<dbReference type="Proteomes" id="UP001152622">
    <property type="component" value="Chromosome 5"/>
</dbReference>
<name>A0A9Q1J0Q4_SYNKA</name>
<comment type="caution">
    <text evidence="2">The sequence shown here is derived from an EMBL/GenBank/DDBJ whole genome shotgun (WGS) entry which is preliminary data.</text>
</comment>
<dbReference type="AlphaFoldDB" id="A0A9Q1J0Q4"/>
<gene>
    <name evidence="2" type="ORF">SKAU_G00171100</name>
</gene>
<keyword evidence="3" id="KW-1185">Reference proteome</keyword>
<proteinExistence type="predicted"/>
<protein>
    <submittedName>
        <fullName evidence="2">Uncharacterized protein</fullName>
    </submittedName>
</protein>
<evidence type="ECO:0000313" key="2">
    <source>
        <dbReference type="EMBL" id="KAJ8360585.1"/>
    </source>
</evidence>
<dbReference type="EMBL" id="JAINUF010000005">
    <property type="protein sequence ID" value="KAJ8360585.1"/>
    <property type="molecule type" value="Genomic_DNA"/>
</dbReference>
<accession>A0A9Q1J0Q4</accession>
<evidence type="ECO:0000256" key="1">
    <source>
        <dbReference type="SAM" id="MobiDB-lite"/>
    </source>
</evidence>